<dbReference type="Gene3D" id="3.90.550.10">
    <property type="entry name" value="Spore Coat Polysaccharide Biosynthesis Protein SpsA, Chain A"/>
    <property type="match status" value="1"/>
</dbReference>
<name>A0A6C0K5B6_9ZZZZ</name>
<dbReference type="EMBL" id="MN740793">
    <property type="protein sequence ID" value="QHU11990.1"/>
    <property type="molecule type" value="Genomic_DNA"/>
</dbReference>
<dbReference type="InterPro" id="IPR001173">
    <property type="entry name" value="Glyco_trans_2-like"/>
</dbReference>
<dbReference type="SUPFAM" id="SSF53448">
    <property type="entry name" value="Nucleotide-diphospho-sugar transferases"/>
    <property type="match status" value="2"/>
</dbReference>
<reference evidence="2" key="1">
    <citation type="journal article" date="2020" name="Nature">
        <title>Giant virus diversity and host interactions through global metagenomics.</title>
        <authorList>
            <person name="Schulz F."/>
            <person name="Roux S."/>
            <person name="Paez-Espino D."/>
            <person name="Jungbluth S."/>
            <person name="Walsh D.A."/>
            <person name="Denef V.J."/>
            <person name="McMahon K.D."/>
            <person name="Konstantinidis K.T."/>
            <person name="Eloe-Fadrosh E.A."/>
            <person name="Kyrpides N.C."/>
            <person name="Woyke T."/>
        </authorList>
    </citation>
    <scope>NUCLEOTIDE SEQUENCE</scope>
    <source>
        <strain evidence="2">GVMAG-S-1101169-75</strain>
    </source>
</reference>
<dbReference type="PANTHER" id="PTHR46830:SF2">
    <property type="entry name" value="ALPHA-1,4-N-ACETYLGLUCOSAMINYLTRANSFERASE"/>
    <property type="match status" value="1"/>
</dbReference>
<dbReference type="InterPro" id="IPR007577">
    <property type="entry name" value="GlycoTrfase_DXD_sugar-bd_CS"/>
</dbReference>
<organism evidence="2">
    <name type="scientific">viral metagenome</name>
    <dbReference type="NCBI Taxonomy" id="1070528"/>
    <lineage>
        <taxon>unclassified sequences</taxon>
        <taxon>metagenomes</taxon>
        <taxon>organismal metagenomes</taxon>
    </lineage>
</organism>
<dbReference type="PANTHER" id="PTHR46830">
    <property type="entry name" value="TRANSFERASE, PUTATIVE-RELATED"/>
    <property type="match status" value="1"/>
</dbReference>
<dbReference type="Pfam" id="PF00535">
    <property type="entry name" value="Glycos_transf_2"/>
    <property type="match status" value="1"/>
</dbReference>
<dbReference type="Pfam" id="PF04488">
    <property type="entry name" value="Gly_transf_sug"/>
    <property type="match status" value="1"/>
</dbReference>
<dbReference type="Gene3D" id="3.90.550.20">
    <property type="match status" value="1"/>
</dbReference>
<dbReference type="InterPro" id="IPR029044">
    <property type="entry name" value="Nucleotide-diphossugar_trans"/>
</dbReference>
<sequence length="931" mass="109569">MSKRVMDFSEVIRTRIKIRENSIYEEIEKTLRIPGLASLRSKALQQQSQQQQDGSITIITMKSIQSSMRSFLENDKTAVHLIPRRHRQALLDNQDGVWDRMLQLEWELEVQDSIFIKENVEALRDGDIIVGGYFTVDQIRRLMTSASSSIQFPEIEVVESYKEIQDRVECFYRSSSTVVEGFPGVQVKECRQAKWTQFEKRIIDNFDALASIVNVVRSCRLLYPSSIQHYANGPFIFICAFQLMKKCIEERIDCILLYSKNGCMLEKMLKRLQEWSDHPTFRHCSIKRFEATPDCFVQNTTFFQDNTRTIVDNKKKVLFVSLSGNNNTSIKNYFRTFLKIKTFFFFSTDITENAFYHNDNDYSYLIEFINRDPSQQTEQDDETLKLSHSDFDQFIKQMDKDIINIPLSSKISTSMIELLLQEMGKLTPSEIKSKKNFITTTVDHIPNIIHFVYGLKEQTSEFELFKYLAIISAYHVNQPTTIYFHYHYEPYGFWWEKIKPLLTMMFVELPEEIYGNKIDHYAHKADIIRLTQLIKYGGIYLDVDTICLKPFTDLLHHDFVMGLQNQNYGLCNAIMLSKPYSIFGQLWMDEYKTFDSTQWDYHSVVLPLRLAKLYPYHIKILNPRSLFYPLWDQIDRIMFQEPIIMEEYKNIIRDSYAMHLWETIQYKRLESLDETNILTQNTIYNLIMRKYIRNQISIVMLTHNRDIITQNCLESYIDALNRDDIKEFIILDNNSEPSFKEILKHFSTKSPKIRIIFSPENLGVGPGRKILFEEAKGDIICSLDSDAKLLNASFFDKVKSILYNEKIGMVGVSGCFIDSWVFGKHRDTSNDDPHEYYVTNLAGCCQCFRKDLLHVGFQIDDAYGKFWVEDTDLSLQILYLNKKNYRIPQLEYLYHDWGGSGKAFQSLFKKNWIYFSKKWSKKINLSSLSYS</sequence>
<accession>A0A6C0K5B6</accession>
<dbReference type="AlphaFoldDB" id="A0A6C0K5B6"/>
<evidence type="ECO:0000313" key="2">
    <source>
        <dbReference type="EMBL" id="QHU11990.1"/>
    </source>
</evidence>
<evidence type="ECO:0000259" key="1">
    <source>
        <dbReference type="Pfam" id="PF00535"/>
    </source>
</evidence>
<proteinExistence type="predicted"/>
<protein>
    <recommendedName>
        <fullName evidence="1">Glycosyltransferase 2-like domain-containing protein</fullName>
    </recommendedName>
</protein>
<feature type="domain" description="Glycosyltransferase 2-like" evidence="1">
    <location>
        <begin position="697"/>
        <end position="825"/>
    </location>
</feature>